<comment type="subcellular location">
    <subcellularLocation>
        <location evidence="1">Membrane</location>
        <topology evidence="1">Single-pass type I membrane protein</topology>
    </subcellularLocation>
</comment>
<evidence type="ECO:0000313" key="4">
    <source>
        <dbReference type="Proteomes" id="UP001165190"/>
    </source>
</evidence>
<dbReference type="InterPro" id="IPR032675">
    <property type="entry name" value="LRR_dom_sf"/>
</dbReference>
<keyword evidence="2" id="KW-0732">Signal</keyword>
<protein>
    <submittedName>
        <fullName evidence="3">Uncharacterized protein</fullName>
    </submittedName>
</protein>
<dbReference type="PANTHER" id="PTHR48006">
    <property type="entry name" value="LEUCINE-RICH REPEAT-CONTAINING PROTEIN DDB_G0281931-RELATED"/>
    <property type="match status" value="1"/>
</dbReference>
<evidence type="ECO:0000256" key="2">
    <source>
        <dbReference type="SAM" id="SignalP"/>
    </source>
</evidence>
<reference evidence="3" key="1">
    <citation type="submission" date="2023-05" db="EMBL/GenBank/DDBJ databases">
        <title>Genome and transcriptome analyses reveal genes involved in the formation of fine ridges on petal epidermal cells in Hibiscus trionum.</title>
        <authorList>
            <person name="Koshimizu S."/>
            <person name="Masuda S."/>
            <person name="Ishii T."/>
            <person name="Shirasu K."/>
            <person name="Hoshino A."/>
            <person name="Arita M."/>
        </authorList>
    </citation>
    <scope>NUCLEOTIDE SEQUENCE</scope>
    <source>
        <strain evidence="3">Hamamatsu line</strain>
    </source>
</reference>
<dbReference type="InterPro" id="IPR051824">
    <property type="entry name" value="LRR_Rcpt-Like_S/T_Kinase"/>
</dbReference>
<dbReference type="InterPro" id="IPR001611">
    <property type="entry name" value="Leu-rich_rpt"/>
</dbReference>
<dbReference type="Proteomes" id="UP001165190">
    <property type="component" value="Unassembled WGS sequence"/>
</dbReference>
<feature type="chain" id="PRO_5040966698" evidence="2">
    <location>
        <begin position="27"/>
        <end position="292"/>
    </location>
</feature>
<feature type="signal peptide" evidence="2">
    <location>
        <begin position="1"/>
        <end position="26"/>
    </location>
</feature>
<organism evidence="3 4">
    <name type="scientific">Hibiscus trionum</name>
    <name type="common">Flower of an hour</name>
    <dbReference type="NCBI Taxonomy" id="183268"/>
    <lineage>
        <taxon>Eukaryota</taxon>
        <taxon>Viridiplantae</taxon>
        <taxon>Streptophyta</taxon>
        <taxon>Embryophyta</taxon>
        <taxon>Tracheophyta</taxon>
        <taxon>Spermatophyta</taxon>
        <taxon>Magnoliopsida</taxon>
        <taxon>eudicotyledons</taxon>
        <taxon>Gunneridae</taxon>
        <taxon>Pentapetalae</taxon>
        <taxon>rosids</taxon>
        <taxon>malvids</taxon>
        <taxon>Malvales</taxon>
        <taxon>Malvaceae</taxon>
        <taxon>Malvoideae</taxon>
        <taxon>Hibiscus</taxon>
    </lineage>
</organism>
<dbReference type="FunFam" id="3.80.10.10:FF:000766">
    <property type="entry name" value="Os05g0263100 protein"/>
    <property type="match status" value="1"/>
</dbReference>
<sequence length="292" mass="32068">MNPFQSSSKCLLFLFVLLWCSQSMNAQKAATDSSEVRALNSIFQQWGIQASDSWNISGEPCSGSAVNTSDPVFMNPSNSPAIRCECYFNNTTLCHITGLIVVALNTRGVIPEELLDLPFLTVLGLDRNFFSGPLPAFMGKMSRLEFLSIGSNEFSGLIPKELGNLEELRTLFLSVNNFSGTLPQELGNLVNLERLYIDSCGLGKEIPSTFANLVNLQIFSANDNAFTGKMPDFVGNNWTKLTGLRFQGNSFEGPIPSSFANLNSLRSLRIGDIYNGSSSLDFIRNLNKLTDL</sequence>
<dbReference type="SUPFAM" id="SSF52058">
    <property type="entry name" value="L domain-like"/>
    <property type="match status" value="1"/>
</dbReference>
<dbReference type="PANTHER" id="PTHR48006:SF34">
    <property type="entry name" value="OS08G0203700 PROTEIN"/>
    <property type="match status" value="1"/>
</dbReference>
<evidence type="ECO:0000313" key="3">
    <source>
        <dbReference type="EMBL" id="GMI77804.1"/>
    </source>
</evidence>
<gene>
    <name evidence="3" type="ORF">HRI_001449700</name>
</gene>
<proteinExistence type="predicted"/>
<dbReference type="GO" id="GO:0005886">
    <property type="term" value="C:plasma membrane"/>
    <property type="evidence" value="ECO:0007669"/>
    <property type="project" value="TreeGrafter"/>
</dbReference>
<accession>A0A9W7HHW5</accession>
<name>A0A9W7HHW5_HIBTR</name>
<dbReference type="OrthoDB" id="676979at2759"/>
<comment type="caution">
    <text evidence="3">The sequence shown here is derived from an EMBL/GenBank/DDBJ whole genome shotgun (WGS) entry which is preliminary data.</text>
</comment>
<evidence type="ECO:0000256" key="1">
    <source>
        <dbReference type="ARBA" id="ARBA00004479"/>
    </source>
</evidence>
<dbReference type="Pfam" id="PF00560">
    <property type="entry name" value="LRR_1"/>
    <property type="match status" value="4"/>
</dbReference>
<dbReference type="AlphaFoldDB" id="A0A9W7HHW5"/>
<dbReference type="EMBL" id="BSYR01000014">
    <property type="protein sequence ID" value="GMI77804.1"/>
    <property type="molecule type" value="Genomic_DNA"/>
</dbReference>
<keyword evidence="4" id="KW-1185">Reference proteome</keyword>
<dbReference type="Gene3D" id="3.80.10.10">
    <property type="entry name" value="Ribonuclease Inhibitor"/>
    <property type="match status" value="2"/>
</dbReference>